<organism evidence="3">
    <name type="scientific">Zooxanthella nutricula</name>
    <dbReference type="NCBI Taxonomy" id="1333877"/>
    <lineage>
        <taxon>Eukaryota</taxon>
        <taxon>Sar</taxon>
        <taxon>Alveolata</taxon>
        <taxon>Dinophyceae</taxon>
        <taxon>Peridiniales</taxon>
        <taxon>Peridiniales incertae sedis</taxon>
        <taxon>Zooxanthella</taxon>
    </lineage>
</organism>
<feature type="coiled-coil region" evidence="1">
    <location>
        <begin position="158"/>
        <end position="224"/>
    </location>
</feature>
<feature type="region of interest" description="Disordered" evidence="2">
    <location>
        <begin position="276"/>
        <end position="298"/>
    </location>
</feature>
<evidence type="ECO:0000256" key="1">
    <source>
        <dbReference type="SAM" id="Coils"/>
    </source>
</evidence>
<gene>
    <name evidence="3" type="ORF">BRAN1462_LOCUS27724</name>
</gene>
<name>A0A6U6N088_9DINO</name>
<evidence type="ECO:0000256" key="2">
    <source>
        <dbReference type="SAM" id="MobiDB-lite"/>
    </source>
</evidence>
<feature type="region of interest" description="Disordered" evidence="2">
    <location>
        <begin position="1"/>
        <end position="33"/>
    </location>
</feature>
<feature type="coiled-coil region" evidence="1">
    <location>
        <begin position="39"/>
        <end position="66"/>
    </location>
</feature>
<feature type="compositionally biased region" description="Basic and acidic residues" evidence="2">
    <location>
        <begin position="122"/>
        <end position="145"/>
    </location>
</feature>
<reference evidence="3" key="1">
    <citation type="submission" date="2021-01" db="EMBL/GenBank/DDBJ databases">
        <authorList>
            <person name="Corre E."/>
            <person name="Pelletier E."/>
            <person name="Niang G."/>
            <person name="Scheremetjew M."/>
            <person name="Finn R."/>
            <person name="Kale V."/>
            <person name="Holt S."/>
            <person name="Cochrane G."/>
            <person name="Meng A."/>
            <person name="Brown T."/>
            <person name="Cohen L."/>
        </authorList>
    </citation>
    <scope>NUCLEOTIDE SEQUENCE</scope>
    <source>
        <strain evidence="3">RCC3387</strain>
    </source>
</reference>
<dbReference type="AlphaFoldDB" id="A0A6U6N088"/>
<accession>A0A6U6N088</accession>
<feature type="compositionally biased region" description="Low complexity" evidence="2">
    <location>
        <begin position="13"/>
        <end position="24"/>
    </location>
</feature>
<feature type="region of interest" description="Disordered" evidence="2">
    <location>
        <begin position="118"/>
        <end position="145"/>
    </location>
</feature>
<proteinExistence type="predicted"/>
<keyword evidence="1" id="KW-0175">Coiled coil</keyword>
<sequence>MDLTPPPHPSKPRPSSAPSGAGPHHCSTDSRIGIGGMTVHEASRAKKAVESNVKAVENRIRYFQREEAKIWRDLEEVRRQAATIEEGRTRGLEKKLADRAIQEQREQYFRMNQARAAATRTHGAEQRRRNQTLQERDKKIAGEEQRRISQDILRQKRMQEAQARLENSERAVAIQRAQLESKLRVNQDKQTRIERLREQHEAERIAAEMEVQEAETILPQLEAEEMACLQRLQNSRIVEKSVLEELETSLGKQSAVTSLLRAKQRSAEHCYASFSAGGLSAGDVNSPCSPQEPGLAAK</sequence>
<evidence type="ECO:0000313" key="3">
    <source>
        <dbReference type="EMBL" id="CAD9569288.1"/>
    </source>
</evidence>
<dbReference type="EMBL" id="HBGW01043723">
    <property type="protein sequence ID" value="CAD9569288.1"/>
    <property type="molecule type" value="Transcribed_RNA"/>
</dbReference>
<dbReference type="PANTHER" id="PTHR37473:SF1">
    <property type="entry name" value="EF-HAND DOMAIN-CONTAINING PROTEIN"/>
    <property type="match status" value="1"/>
</dbReference>
<protein>
    <submittedName>
        <fullName evidence="3">Uncharacterized protein</fullName>
    </submittedName>
</protein>
<dbReference type="PANTHER" id="PTHR37473">
    <property type="entry name" value="EF-HAND DOMAIN-CONTAINING PROTEIN"/>
    <property type="match status" value="1"/>
</dbReference>